<evidence type="ECO:0000313" key="1">
    <source>
        <dbReference type="EMBL" id="KAJ9122235.1"/>
    </source>
</evidence>
<protein>
    <submittedName>
        <fullName evidence="1">Uncharacterized protein</fullName>
    </submittedName>
</protein>
<organism evidence="1 2">
    <name type="scientific">Naganishia vaughanmartiniae</name>
    <dbReference type="NCBI Taxonomy" id="1424756"/>
    <lineage>
        <taxon>Eukaryota</taxon>
        <taxon>Fungi</taxon>
        <taxon>Dikarya</taxon>
        <taxon>Basidiomycota</taxon>
        <taxon>Agaricomycotina</taxon>
        <taxon>Tremellomycetes</taxon>
        <taxon>Filobasidiales</taxon>
        <taxon>Filobasidiaceae</taxon>
        <taxon>Naganishia</taxon>
    </lineage>
</organism>
<sequence length="236" mass="26666">MSTSEVESDEENPSQPPIVALSSFAENGDLLADCDSRTIVVRTEWMRAPSSRDEHWSNTWIATHSIEFTGDLTPESIYREPSGTEDPKTLDEEAQCLPQLSRELWIGSFEELGSKWVALAVVFHAYRKSHGQVCFSYTWRNVDVPIYTMAPTASAPHEPQTQRIQINYSGRVKDKVNSYIQETAEDSRVKLAARDVLMSHVEPDLLRLALIANVFARNLVCGPFEKVLNDSDFEIM</sequence>
<evidence type="ECO:0000313" key="2">
    <source>
        <dbReference type="Proteomes" id="UP001243375"/>
    </source>
</evidence>
<gene>
    <name evidence="1" type="ORF">QFC22_001655</name>
</gene>
<comment type="caution">
    <text evidence="1">The sequence shown here is derived from an EMBL/GenBank/DDBJ whole genome shotgun (WGS) entry which is preliminary data.</text>
</comment>
<reference evidence="1" key="1">
    <citation type="submission" date="2023-04" db="EMBL/GenBank/DDBJ databases">
        <title>Draft Genome sequencing of Naganishia species isolated from polar environments using Oxford Nanopore Technology.</title>
        <authorList>
            <person name="Leo P."/>
            <person name="Venkateswaran K."/>
        </authorList>
    </citation>
    <scope>NUCLEOTIDE SEQUENCE</scope>
    <source>
        <strain evidence="1">MNA-CCFEE 5425</strain>
    </source>
</reference>
<accession>A0ACC2XFS7</accession>
<name>A0ACC2XFS7_9TREE</name>
<proteinExistence type="predicted"/>
<keyword evidence="2" id="KW-1185">Reference proteome</keyword>
<dbReference type="Proteomes" id="UP001243375">
    <property type="component" value="Unassembled WGS sequence"/>
</dbReference>
<dbReference type="EMBL" id="JASBWU010000004">
    <property type="protein sequence ID" value="KAJ9122235.1"/>
    <property type="molecule type" value="Genomic_DNA"/>
</dbReference>